<evidence type="ECO:0000256" key="1">
    <source>
        <dbReference type="SAM" id="Phobius"/>
    </source>
</evidence>
<accession>A0A9D1PHZ0</accession>
<organism evidence="2 3">
    <name type="scientific">Candidatus Butyricicoccus avistercoris</name>
    <dbReference type="NCBI Taxonomy" id="2838518"/>
    <lineage>
        <taxon>Bacteria</taxon>
        <taxon>Bacillati</taxon>
        <taxon>Bacillota</taxon>
        <taxon>Clostridia</taxon>
        <taxon>Eubacteriales</taxon>
        <taxon>Butyricicoccaceae</taxon>
        <taxon>Butyricicoccus</taxon>
    </lineage>
</organism>
<sequence>MENLSALKYLVWVSALSASVITPIIICVLLGYYIKNKFSLGIWVIILFIILGFLAGILNLFKFFKFVQSQAQNKK</sequence>
<reference evidence="2" key="2">
    <citation type="submission" date="2021-04" db="EMBL/GenBank/DDBJ databases">
        <authorList>
            <person name="Gilroy R."/>
        </authorList>
    </citation>
    <scope>NUCLEOTIDE SEQUENCE</scope>
    <source>
        <strain evidence="2">CHK193-4272</strain>
    </source>
</reference>
<name>A0A9D1PHZ0_9FIRM</name>
<dbReference type="EMBL" id="DXIE01000008">
    <property type="protein sequence ID" value="HIV61462.1"/>
    <property type="molecule type" value="Genomic_DNA"/>
</dbReference>
<keyword evidence="1" id="KW-0472">Membrane</keyword>
<dbReference type="Proteomes" id="UP000886808">
    <property type="component" value="Unassembled WGS sequence"/>
</dbReference>
<comment type="caution">
    <text evidence="2">The sequence shown here is derived from an EMBL/GenBank/DDBJ whole genome shotgun (WGS) entry which is preliminary data.</text>
</comment>
<reference evidence="2" key="1">
    <citation type="journal article" date="2021" name="PeerJ">
        <title>Extensive microbial diversity within the chicken gut microbiome revealed by metagenomics and culture.</title>
        <authorList>
            <person name="Gilroy R."/>
            <person name="Ravi A."/>
            <person name="Getino M."/>
            <person name="Pursley I."/>
            <person name="Horton D.L."/>
            <person name="Alikhan N.F."/>
            <person name="Baker D."/>
            <person name="Gharbi K."/>
            <person name="Hall N."/>
            <person name="Watson M."/>
            <person name="Adriaenssens E.M."/>
            <person name="Foster-Nyarko E."/>
            <person name="Jarju S."/>
            <person name="Secka A."/>
            <person name="Antonio M."/>
            <person name="Oren A."/>
            <person name="Chaudhuri R.R."/>
            <person name="La Ragione R."/>
            <person name="Hildebrand F."/>
            <person name="Pallen M.J."/>
        </authorList>
    </citation>
    <scope>NUCLEOTIDE SEQUENCE</scope>
    <source>
        <strain evidence="2">CHK193-4272</strain>
    </source>
</reference>
<feature type="transmembrane region" description="Helical" evidence="1">
    <location>
        <begin position="9"/>
        <end position="34"/>
    </location>
</feature>
<keyword evidence="1" id="KW-0812">Transmembrane</keyword>
<proteinExistence type="predicted"/>
<dbReference type="Pfam" id="PF09527">
    <property type="entry name" value="ATPase_gene1"/>
    <property type="match status" value="1"/>
</dbReference>
<protein>
    <submittedName>
        <fullName evidence="2">AtpZ/AtpI family protein</fullName>
    </submittedName>
</protein>
<keyword evidence="1" id="KW-1133">Transmembrane helix</keyword>
<dbReference type="InterPro" id="IPR032820">
    <property type="entry name" value="ATPase_put"/>
</dbReference>
<gene>
    <name evidence="2" type="ORF">H9746_01220</name>
</gene>
<evidence type="ECO:0000313" key="2">
    <source>
        <dbReference type="EMBL" id="HIV61462.1"/>
    </source>
</evidence>
<dbReference type="AlphaFoldDB" id="A0A9D1PHZ0"/>
<feature type="transmembrane region" description="Helical" evidence="1">
    <location>
        <begin position="40"/>
        <end position="61"/>
    </location>
</feature>
<evidence type="ECO:0000313" key="3">
    <source>
        <dbReference type="Proteomes" id="UP000886808"/>
    </source>
</evidence>